<dbReference type="PANTHER" id="PTHR46896">
    <property type="entry name" value="SENTRIN-SPECIFIC PROTEASE"/>
    <property type="match status" value="1"/>
</dbReference>
<evidence type="ECO:0000256" key="4">
    <source>
        <dbReference type="ARBA" id="ARBA00022786"/>
    </source>
</evidence>
<dbReference type="GeneID" id="19466192"/>
<feature type="compositionally biased region" description="Basic and acidic residues" evidence="6">
    <location>
        <begin position="17"/>
        <end position="26"/>
    </location>
</feature>
<evidence type="ECO:0000256" key="6">
    <source>
        <dbReference type="SAM" id="MobiDB-lite"/>
    </source>
</evidence>
<organism evidence="8 9">
    <name type="scientific">Glarea lozoyensis (strain ATCC 20868 / MF5171)</name>
    <dbReference type="NCBI Taxonomy" id="1116229"/>
    <lineage>
        <taxon>Eukaryota</taxon>
        <taxon>Fungi</taxon>
        <taxon>Dikarya</taxon>
        <taxon>Ascomycota</taxon>
        <taxon>Pezizomycotina</taxon>
        <taxon>Leotiomycetes</taxon>
        <taxon>Helotiales</taxon>
        <taxon>Helotiaceae</taxon>
        <taxon>Glarea</taxon>
    </lineage>
</organism>
<evidence type="ECO:0000256" key="3">
    <source>
        <dbReference type="ARBA" id="ARBA00022670"/>
    </source>
</evidence>
<dbReference type="PANTHER" id="PTHR46896:SF3">
    <property type="entry name" value="FI06413P-RELATED"/>
    <property type="match status" value="1"/>
</dbReference>
<reference evidence="8 9" key="1">
    <citation type="journal article" date="2013" name="BMC Genomics">
        <title>Genomics-driven discovery of the pneumocandin biosynthetic gene cluster in the fungus Glarea lozoyensis.</title>
        <authorList>
            <person name="Chen L."/>
            <person name="Yue Q."/>
            <person name="Zhang X."/>
            <person name="Xiang M."/>
            <person name="Wang C."/>
            <person name="Li S."/>
            <person name="Che Y."/>
            <person name="Ortiz-Lopez F.J."/>
            <person name="Bills G.F."/>
            <person name="Liu X."/>
            <person name="An Z."/>
        </authorList>
    </citation>
    <scope>NUCLEOTIDE SEQUENCE [LARGE SCALE GENOMIC DNA]</scope>
    <source>
        <strain evidence="9">ATCC 20868 / MF5171</strain>
    </source>
</reference>
<feature type="region of interest" description="Disordered" evidence="6">
    <location>
        <begin position="115"/>
        <end position="260"/>
    </location>
</feature>
<gene>
    <name evidence="8" type="ORF">GLAREA_07139</name>
</gene>
<dbReference type="GO" id="GO:0005737">
    <property type="term" value="C:cytoplasm"/>
    <property type="evidence" value="ECO:0007669"/>
    <property type="project" value="TreeGrafter"/>
</dbReference>
<dbReference type="GO" id="GO:0006508">
    <property type="term" value="P:proteolysis"/>
    <property type="evidence" value="ECO:0007669"/>
    <property type="project" value="UniProtKB-KW"/>
</dbReference>
<evidence type="ECO:0000256" key="5">
    <source>
        <dbReference type="ARBA" id="ARBA00022801"/>
    </source>
</evidence>
<feature type="region of interest" description="Disordered" evidence="6">
    <location>
        <begin position="1"/>
        <end position="67"/>
    </location>
</feature>
<protein>
    <submittedName>
        <fullName evidence="8">Cysteine proteinase</fullName>
    </submittedName>
</protein>
<proteinExistence type="inferred from homology"/>
<keyword evidence="5" id="KW-0378">Hydrolase</keyword>
<dbReference type="GO" id="GO:0070139">
    <property type="term" value="F:SUMO-specific endopeptidase activity"/>
    <property type="evidence" value="ECO:0007669"/>
    <property type="project" value="TreeGrafter"/>
</dbReference>
<dbReference type="GO" id="GO:0016926">
    <property type="term" value="P:protein desumoylation"/>
    <property type="evidence" value="ECO:0007669"/>
    <property type="project" value="TreeGrafter"/>
</dbReference>
<feature type="compositionally biased region" description="Basic and acidic residues" evidence="6">
    <location>
        <begin position="453"/>
        <end position="466"/>
    </location>
</feature>
<keyword evidence="4" id="KW-0833">Ubl conjugation pathway</keyword>
<feature type="compositionally biased region" description="Polar residues" evidence="6">
    <location>
        <begin position="436"/>
        <end position="449"/>
    </location>
</feature>
<accession>S3DPY6</accession>
<evidence type="ECO:0000313" key="8">
    <source>
        <dbReference type="EMBL" id="EPE34126.1"/>
    </source>
</evidence>
<dbReference type="PROSITE" id="PS50600">
    <property type="entry name" value="ULP_PROTEASE"/>
    <property type="match status" value="1"/>
</dbReference>
<dbReference type="Pfam" id="PF02902">
    <property type="entry name" value="Peptidase_C48"/>
    <property type="match status" value="1"/>
</dbReference>
<keyword evidence="3" id="KW-0645">Protease</keyword>
<feature type="region of interest" description="Disordered" evidence="6">
    <location>
        <begin position="407"/>
        <end position="515"/>
    </location>
</feature>
<dbReference type="eggNOG" id="KOG0779">
    <property type="taxonomic scope" value="Eukaryota"/>
</dbReference>
<sequence>MPPALDENGEELYPDPQRPRYNEDRIPNALRETSSSIKPTIFLSPSPSPNNRHPPYREPPTSDKKRKARLLDIEGDDDVQGARESGGCLIQFGRQLGLDKDTSIDGESSGFIRQTGNHSGNGGGAGEDHVLAGAHGSAHQSQSNFSSTNNEDFTPVSGAHVPHTGTIVNSDSDAFECVPPERDTRTTIQIVVPQHKPKQTIPISKSVSTQTANETQKLKGRNSQRSRNMKKSRAPLSGSDSEDELAGSGDHSIRGFGQSRGNQERTAIKCSLLEMFSKSESFIDALCEEPWTLCQYNDGVADFFDENKLPVPDMKIEPKHIDLIQRQSKTGKLIIQMDKYRGLRGHQRIFLQLFVDRNSSLQMGDKAMVITDRFVKHNPKIKLRNPSTPWLDGRFESVRNRLIDRGVEKKNRSARSSPMRSPIPAFTSDIGDSSEVRGSQHSSGETESTGCGRFDDTGHPETEKNSSSHGDTMLPRLSEGDDNSSIAKALQNTYRSPTKSEIDSPQKACRKRTSRVTRLVDAQDEIPDTAASYERWSQLNPEWSKQWKDNIFYQGRHKARATVQKDDVERLDEGIFLNDNLIEFYLRWLENSLEQKSPQLSKRVYLHNTFFFKRLTQNGRGREIDYNAVERWTNKVDLLSYDYIIVPIHENSHWYLAIICNASNLLAEKEIEILDSQESVEELGSDDINGLSSNALSNSTMKLSAVKTRILTLDSMGGRHSPTCTKLRDYLVEEIAAKKGIRISAPGALGLTVKNLPRQRNDYDCGIFLLNYVEEFLKDPDEFYRKALAGENLDVDPRDALETRRIIRDIILQMQR</sequence>
<dbReference type="InterPro" id="IPR003653">
    <property type="entry name" value="Peptidase_C48_C"/>
</dbReference>
<dbReference type="InterPro" id="IPR038765">
    <property type="entry name" value="Papain-like_cys_pep_sf"/>
</dbReference>
<feature type="compositionally biased region" description="Polar residues" evidence="6">
    <location>
        <begin position="138"/>
        <end position="152"/>
    </location>
</feature>
<feature type="domain" description="Ubiquitin-like protease family profile" evidence="7">
    <location>
        <begin position="561"/>
        <end position="776"/>
    </location>
</feature>
<dbReference type="SUPFAM" id="SSF54001">
    <property type="entry name" value="Cysteine proteinases"/>
    <property type="match status" value="1"/>
</dbReference>
<dbReference type="RefSeq" id="XP_008079278.1">
    <property type="nucleotide sequence ID" value="XM_008081087.1"/>
</dbReference>
<evidence type="ECO:0000256" key="2">
    <source>
        <dbReference type="ARBA" id="ARBA00022553"/>
    </source>
</evidence>
<dbReference type="HOGENOM" id="CLU_346133_0_0_1"/>
<name>S3DPY6_GLAL2</name>
<dbReference type="EMBL" id="KE145357">
    <property type="protein sequence ID" value="EPE34126.1"/>
    <property type="molecule type" value="Genomic_DNA"/>
</dbReference>
<evidence type="ECO:0000313" key="9">
    <source>
        <dbReference type="Proteomes" id="UP000016922"/>
    </source>
</evidence>
<evidence type="ECO:0000259" key="7">
    <source>
        <dbReference type="PROSITE" id="PS50600"/>
    </source>
</evidence>
<dbReference type="GO" id="GO:0005634">
    <property type="term" value="C:nucleus"/>
    <property type="evidence" value="ECO:0007669"/>
    <property type="project" value="TreeGrafter"/>
</dbReference>
<dbReference type="InterPro" id="IPR051947">
    <property type="entry name" value="Sentrin-specific_protease"/>
</dbReference>
<feature type="compositionally biased region" description="Basic residues" evidence="6">
    <location>
        <begin position="218"/>
        <end position="233"/>
    </location>
</feature>
<evidence type="ECO:0000256" key="1">
    <source>
        <dbReference type="ARBA" id="ARBA00005234"/>
    </source>
</evidence>
<dbReference type="AlphaFoldDB" id="S3DPY6"/>
<feature type="compositionally biased region" description="Polar residues" evidence="6">
    <location>
        <begin position="201"/>
        <end position="217"/>
    </location>
</feature>
<keyword evidence="2" id="KW-0597">Phosphoprotein</keyword>
<feature type="compositionally biased region" description="Polar residues" evidence="6">
    <location>
        <begin position="483"/>
        <end position="497"/>
    </location>
</feature>
<dbReference type="Proteomes" id="UP000016922">
    <property type="component" value="Unassembled WGS sequence"/>
</dbReference>
<dbReference type="KEGG" id="glz:GLAREA_07139"/>
<comment type="similarity">
    <text evidence="1">Belongs to the peptidase C48 family.</text>
</comment>
<dbReference type="STRING" id="1116229.S3DPY6"/>
<dbReference type="OrthoDB" id="442460at2759"/>
<keyword evidence="9" id="KW-1185">Reference proteome</keyword>
<dbReference type="Gene3D" id="3.40.395.10">
    <property type="entry name" value="Adenoviral Proteinase, Chain A"/>
    <property type="match status" value="1"/>
</dbReference>